<reference evidence="1" key="1">
    <citation type="submission" date="2023-07" db="EMBL/GenBank/DDBJ databases">
        <title>The genome sequence of Rhodocytophaga aerolata KACC 12507.</title>
        <authorList>
            <person name="Zhang X."/>
        </authorList>
    </citation>
    <scope>NUCLEOTIDE SEQUENCE</scope>
    <source>
        <strain evidence="1">KACC 12507</strain>
    </source>
</reference>
<protein>
    <recommendedName>
        <fullName evidence="3">Transcriptional regulator</fullName>
    </recommendedName>
</protein>
<accession>A0ABT8RFE3</accession>
<dbReference type="RefSeq" id="WP_302041624.1">
    <property type="nucleotide sequence ID" value="NZ_JAUKPO010000037.1"/>
</dbReference>
<name>A0ABT8RFE3_9BACT</name>
<evidence type="ECO:0008006" key="3">
    <source>
        <dbReference type="Google" id="ProtNLM"/>
    </source>
</evidence>
<gene>
    <name evidence="1" type="ORF">Q0590_31410</name>
</gene>
<evidence type="ECO:0000313" key="2">
    <source>
        <dbReference type="Proteomes" id="UP001168528"/>
    </source>
</evidence>
<keyword evidence="2" id="KW-1185">Reference proteome</keyword>
<dbReference type="EMBL" id="JAUKPO010000037">
    <property type="protein sequence ID" value="MDO1450824.1"/>
    <property type="molecule type" value="Genomic_DNA"/>
</dbReference>
<dbReference type="Proteomes" id="UP001168528">
    <property type="component" value="Unassembled WGS sequence"/>
</dbReference>
<sequence>MRKHKGMRPQDVVILLKIVAQDTQVWNYLTLSYGLSISQSEVSESLHRSAFAGLIDNEKKSVYKKALLDFLIYGIKYVFPVKPGAIVRGMPTAHSARPLSEIITSSEIYVWPDEEGIARGQSIEPLYSSVPKAIKGDVRLYELLALVDAIRVGKARERNIAVEELTKRMTYS</sequence>
<proteinExistence type="predicted"/>
<organism evidence="1 2">
    <name type="scientific">Rhodocytophaga aerolata</name>
    <dbReference type="NCBI Taxonomy" id="455078"/>
    <lineage>
        <taxon>Bacteria</taxon>
        <taxon>Pseudomonadati</taxon>
        <taxon>Bacteroidota</taxon>
        <taxon>Cytophagia</taxon>
        <taxon>Cytophagales</taxon>
        <taxon>Rhodocytophagaceae</taxon>
        <taxon>Rhodocytophaga</taxon>
    </lineage>
</organism>
<comment type="caution">
    <text evidence="1">The sequence shown here is derived from an EMBL/GenBank/DDBJ whole genome shotgun (WGS) entry which is preliminary data.</text>
</comment>
<evidence type="ECO:0000313" key="1">
    <source>
        <dbReference type="EMBL" id="MDO1450824.1"/>
    </source>
</evidence>